<dbReference type="InterPro" id="IPR050634">
    <property type="entry name" value="DNA_Topoisomerase_II"/>
</dbReference>
<comment type="caution">
    <text evidence="9">Lacks conserved residue(s) required for the propagation of feature annotation.</text>
</comment>
<evidence type="ECO:0000313" key="11">
    <source>
        <dbReference type="Proteomes" id="UP000189703"/>
    </source>
</evidence>
<keyword evidence="11" id="KW-1185">Reference proteome</keyword>
<organism evidence="11 12">
    <name type="scientific">Nelumbo nucifera</name>
    <name type="common">Sacred lotus</name>
    <dbReference type="NCBI Taxonomy" id="4432"/>
    <lineage>
        <taxon>Eukaryota</taxon>
        <taxon>Viridiplantae</taxon>
        <taxon>Streptophyta</taxon>
        <taxon>Embryophyta</taxon>
        <taxon>Tracheophyta</taxon>
        <taxon>Spermatophyta</taxon>
        <taxon>Magnoliopsida</taxon>
        <taxon>Proteales</taxon>
        <taxon>Nelumbonaceae</taxon>
        <taxon>Nelumbo</taxon>
    </lineage>
</organism>
<proteinExistence type="predicted"/>
<dbReference type="PANTHER" id="PTHR10169">
    <property type="entry name" value="DNA TOPOISOMERASE/GYRASE"/>
    <property type="match status" value="1"/>
</dbReference>
<dbReference type="FunFam" id="3.30.1360.40:FF:000003">
    <property type="entry name" value="DNA topoisomerase 2"/>
    <property type="match status" value="1"/>
</dbReference>
<dbReference type="InParanoid" id="A0A1U8QBH8"/>
<comment type="cofactor">
    <cofactor evidence="2">
        <name>Mg(2+)</name>
        <dbReference type="ChEBI" id="CHEBI:18420"/>
    </cofactor>
</comment>
<evidence type="ECO:0000256" key="6">
    <source>
        <dbReference type="ARBA" id="ARBA00023029"/>
    </source>
</evidence>
<dbReference type="RefSeq" id="XP_019055912.1">
    <property type="nucleotide sequence ID" value="XM_019200367.1"/>
</dbReference>
<evidence type="ECO:0000259" key="10">
    <source>
        <dbReference type="PROSITE" id="PS52040"/>
    </source>
</evidence>
<gene>
    <name evidence="12" type="primary">LOC104612782</name>
</gene>
<reference evidence="12" key="1">
    <citation type="submission" date="2025-08" db="UniProtKB">
        <authorList>
            <consortium name="RefSeq"/>
        </authorList>
    </citation>
    <scope>IDENTIFICATION</scope>
</reference>
<evidence type="ECO:0000256" key="2">
    <source>
        <dbReference type="ARBA" id="ARBA00001946"/>
    </source>
</evidence>
<dbReference type="InterPro" id="IPR001154">
    <property type="entry name" value="TopoII_euk"/>
</dbReference>
<dbReference type="InterPro" id="IPR013760">
    <property type="entry name" value="Topo_IIA-like_dom_sf"/>
</dbReference>
<dbReference type="GeneID" id="104612782"/>
<protein>
    <recommendedName>
        <fullName evidence="3">DNA topoisomerase (ATP-hydrolyzing)</fullName>
        <ecNumber evidence="3">5.6.2.2</ecNumber>
    </recommendedName>
</protein>
<dbReference type="Proteomes" id="UP000189703">
    <property type="component" value="Unplaced"/>
</dbReference>
<evidence type="ECO:0000256" key="7">
    <source>
        <dbReference type="ARBA" id="ARBA00023125"/>
    </source>
</evidence>
<dbReference type="PROSITE" id="PS52040">
    <property type="entry name" value="TOPO_IIA"/>
    <property type="match status" value="1"/>
</dbReference>
<keyword evidence="8" id="KW-0413">Isomerase</keyword>
<evidence type="ECO:0000313" key="12">
    <source>
        <dbReference type="RefSeq" id="XP_019055912.1"/>
    </source>
</evidence>
<dbReference type="PANTHER" id="PTHR10169:SF38">
    <property type="entry name" value="DNA TOPOISOMERASE 2"/>
    <property type="match status" value="1"/>
</dbReference>
<dbReference type="OrthoDB" id="10061337at2759"/>
<name>A0A1U8QBH8_NELNU</name>
<keyword evidence="6" id="KW-0799">Topoisomerase</keyword>
<evidence type="ECO:0000256" key="4">
    <source>
        <dbReference type="ARBA" id="ARBA00022741"/>
    </source>
</evidence>
<dbReference type="AlphaFoldDB" id="A0A1U8QBH8"/>
<keyword evidence="5" id="KW-0067">ATP-binding</keyword>
<dbReference type="eggNOG" id="KOG0355">
    <property type="taxonomic scope" value="Eukaryota"/>
</dbReference>
<evidence type="ECO:0000256" key="8">
    <source>
        <dbReference type="ARBA" id="ARBA00023235"/>
    </source>
</evidence>
<dbReference type="GO" id="GO:0006265">
    <property type="term" value="P:DNA topological change"/>
    <property type="evidence" value="ECO:0007669"/>
    <property type="project" value="InterPro"/>
</dbReference>
<dbReference type="Gene3D" id="3.30.1360.40">
    <property type="match status" value="1"/>
</dbReference>
<keyword evidence="4" id="KW-0547">Nucleotide-binding</keyword>
<evidence type="ECO:0000256" key="1">
    <source>
        <dbReference type="ARBA" id="ARBA00000185"/>
    </source>
</evidence>
<evidence type="ECO:0000256" key="9">
    <source>
        <dbReference type="PROSITE-ProRule" id="PRU01384"/>
    </source>
</evidence>
<dbReference type="InterPro" id="IPR002205">
    <property type="entry name" value="Topo_IIA_dom_A"/>
</dbReference>
<evidence type="ECO:0000256" key="5">
    <source>
        <dbReference type="ARBA" id="ARBA00022840"/>
    </source>
</evidence>
<dbReference type="Pfam" id="PF00521">
    <property type="entry name" value="DNA_topoisoIV"/>
    <property type="match status" value="1"/>
</dbReference>
<comment type="catalytic activity">
    <reaction evidence="1">
        <text>ATP-dependent breakage, passage and rejoining of double-stranded DNA.</text>
        <dbReference type="EC" id="5.6.2.2"/>
    </reaction>
</comment>
<sequence length="175" mass="20736">MEAMGPWYKGFRGLIEKTATKEAGSSYTVSGIIEEINETTLRIIELPIRRWTQDYEEFLVSIMTGSDKIKEPFIKDYREHNDGTTVHFGVILSEENLLAAKQEGLMKKFKPTTTISTSNMHLFDPKGVIKKYDNPEQILEFFYLRLEFYEKRKVSWLKKKNSRRKCYWTILNWIY</sequence>
<dbReference type="EC" id="5.6.2.2" evidence="3"/>
<dbReference type="STRING" id="4432.A0A1U8QBH8"/>
<dbReference type="PRINTS" id="PR01158">
    <property type="entry name" value="TOPISMRASEII"/>
</dbReference>
<dbReference type="SUPFAM" id="SSF56719">
    <property type="entry name" value="Type II DNA topoisomerase"/>
    <property type="match status" value="1"/>
</dbReference>
<evidence type="ECO:0000256" key="3">
    <source>
        <dbReference type="ARBA" id="ARBA00012895"/>
    </source>
</evidence>
<dbReference type="GO" id="GO:0003918">
    <property type="term" value="F:DNA topoisomerase type II (double strand cut, ATP-hydrolyzing) activity"/>
    <property type="evidence" value="ECO:0007669"/>
    <property type="project" value="UniProtKB-EC"/>
</dbReference>
<dbReference type="GO" id="GO:0005524">
    <property type="term" value="F:ATP binding"/>
    <property type="evidence" value="ECO:0007669"/>
    <property type="project" value="UniProtKB-KW"/>
</dbReference>
<dbReference type="GO" id="GO:0003677">
    <property type="term" value="F:DNA binding"/>
    <property type="evidence" value="ECO:0007669"/>
    <property type="project" value="UniProtKB-UniRule"/>
</dbReference>
<accession>A0A1U8QBH8</accession>
<feature type="domain" description="Topo IIA-type catalytic" evidence="10">
    <location>
        <begin position="1"/>
        <end position="175"/>
    </location>
</feature>
<keyword evidence="7 9" id="KW-0238">DNA-binding</keyword>